<protein>
    <recommendedName>
        <fullName evidence="2">SAC domain-containing protein</fullName>
    </recommendedName>
</protein>
<dbReference type="GO" id="GO:0005783">
    <property type="term" value="C:endoplasmic reticulum"/>
    <property type="evidence" value="ECO:0007669"/>
    <property type="project" value="TreeGrafter"/>
</dbReference>
<dbReference type="Proteomes" id="UP000320333">
    <property type="component" value="Unassembled WGS sequence"/>
</dbReference>
<dbReference type="PANTHER" id="PTHR45662:SF2">
    <property type="entry name" value="PHOSPHATIDYLINOSITOL-3-PHOSPHATASE SAC1"/>
    <property type="match status" value="1"/>
</dbReference>
<name>A0A507FRE1_9FUNG</name>
<evidence type="ECO:0000313" key="4">
    <source>
        <dbReference type="Proteomes" id="UP000320333"/>
    </source>
</evidence>
<evidence type="ECO:0000259" key="2">
    <source>
        <dbReference type="PROSITE" id="PS50275"/>
    </source>
</evidence>
<dbReference type="InterPro" id="IPR002013">
    <property type="entry name" value="SAC_dom"/>
</dbReference>
<dbReference type="PROSITE" id="PS50275">
    <property type="entry name" value="SAC"/>
    <property type="match status" value="1"/>
</dbReference>
<feature type="region of interest" description="Disordered" evidence="1">
    <location>
        <begin position="694"/>
        <end position="717"/>
    </location>
</feature>
<dbReference type="GO" id="GO:0046856">
    <property type="term" value="P:phosphatidylinositol dephosphorylation"/>
    <property type="evidence" value="ECO:0007669"/>
    <property type="project" value="TreeGrafter"/>
</dbReference>
<dbReference type="AlphaFoldDB" id="A0A507FRE1"/>
<accession>A0A507FRE1</accession>
<dbReference type="OrthoDB" id="405996at2759"/>
<dbReference type="Pfam" id="PF02383">
    <property type="entry name" value="Syja_N"/>
    <property type="match status" value="1"/>
</dbReference>
<dbReference type="STRING" id="246404.A0A507FRE1"/>
<feature type="domain" description="SAC" evidence="2">
    <location>
        <begin position="128"/>
        <end position="530"/>
    </location>
</feature>
<proteinExistence type="predicted"/>
<evidence type="ECO:0000256" key="1">
    <source>
        <dbReference type="SAM" id="MobiDB-lite"/>
    </source>
</evidence>
<reference evidence="3 4" key="1">
    <citation type="journal article" date="2019" name="Sci. Rep.">
        <title>Comparative genomics of chytrid fungi reveal insights into the obligate biotrophic and pathogenic lifestyle of Synchytrium endobioticum.</title>
        <authorList>
            <person name="van de Vossenberg B.T.L.H."/>
            <person name="Warris S."/>
            <person name="Nguyen H.D.T."/>
            <person name="van Gent-Pelzer M.P.E."/>
            <person name="Joly D.L."/>
            <person name="van de Geest H.C."/>
            <person name="Bonants P.J.M."/>
            <person name="Smith D.S."/>
            <person name="Levesque C.A."/>
            <person name="van der Lee T.A.J."/>
        </authorList>
    </citation>
    <scope>NUCLEOTIDE SEQUENCE [LARGE SCALE GENOMIC DNA]</scope>
    <source>
        <strain evidence="3 4">CBS 675.73</strain>
    </source>
</reference>
<dbReference type="EMBL" id="QEAP01000013">
    <property type="protein sequence ID" value="TPX77836.1"/>
    <property type="molecule type" value="Genomic_DNA"/>
</dbReference>
<dbReference type="GO" id="GO:0043812">
    <property type="term" value="F:phosphatidylinositol-4-phosphate phosphatase activity"/>
    <property type="evidence" value="ECO:0007669"/>
    <property type="project" value="TreeGrafter"/>
</dbReference>
<evidence type="ECO:0000313" key="3">
    <source>
        <dbReference type="EMBL" id="TPX77836.1"/>
    </source>
</evidence>
<feature type="compositionally biased region" description="Polar residues" evidence="1">
    <location>
        <begin position="708"/>
        <end position="717"/>
    </location>
</feature>
<comment type="caution">
    <text evidence="3">The sequence shown here is derived from an EMBL/GenBank/DDBJ whole genome shotgun (WGS) entry which is preliminary data.</text>
</comment>
<dbReference type="PANTHER" id="PTHR45662">
    <property type="entry name" value="PHOSPHATIDYLINOSITIDE PHOSPHATASE SAC1"/>
    <property type="match status" value="1"/>
</dbReference>
<organism evidence="3 4">
    <name type="scientific">Chytriomyces confervae</name>
    <dbReference type="NCBI Taxonomy" id="246404"/>
    <lineage>
        <taxon>Eukaryota</taxon>
        <taxon>Fungi</taxon>
        <taxon>Fungi incertae sedis</taxon>
        <taxon>Chytridiomycota</taxon>
        <taxon>Chytridiomycota incertae sedis</taxon>
        <taxon>Chytridiomycetes</taxon>
        <taxon>Chytridiales</taxon>
        <taxon>Chytriomycetaceae</taxon>
        <taxon>Chytriomyces</taxon>
    </lineage>
</organism>
<keyword evidence="4" id="KW-1185">Reference proteome</keyword>
<sequence>MVAIADDESVEFTTEKEVIFSAVRGLSSAILTFETKTGAIRCGHFHDAFSPSSNRVLEEQKSYGIVGLLDFSFKKYVISISQREIAALVKGKTIWRIKDVRPTLYFRKTNHIQTLDEEDHERTILKHIKTMFTSGSFYFSVAMDVTSSRQSVAEMDVKAAAASSRNVEFRNISGRSAAEKVEANLKKDFDMLDERFVFNRLLLSSLYTLEFFPFIVPLIFGHISSTDFLLNNLTYTYAILSRCSNKRAGTRYFRGLDAYGSSAIEVETESLLLTQNRCLSFRQVRGSTPIIWRSSPPDELGEVLKIEVARDPGGLRTSENALYLHLTNLIERYGAPVTLVSLLKSNTGADRINNRRKGKRLLRMLDPSGVANGAEEQYARLAEAFESAFNKKVVELGEHQVGLVGFDEAGLVRDPVNEMPKLMNLLSPALKKQCFLSTRVVEWNEIQLRAGRNVAEGHSVIESKQSGVFRVNGIDCVDMTNVVQYHVAMEVLKNMLASIGVTDTLPPGEAEKVKRMWVENGRALAYVSTGVSRVLYEEQISKSWFVFLFGRTAWYCIVRLGRLYMGTFRDSRRQEEFECMLGSTQHTIEDAIHLRKSLYSLATKQQFGVALFLMMRQYFTPTHVNSALNLVLAAVWLIGQVVVRYFVGNKAWSASVLPRVGSKLDTSAIPERSDETPRGLDHEISKRARQETKEMLNRSGRLGAPKIGSTSRKLSFS</sequence>
<gene>
    <name evidence="3" type="ORF">CcCBS67573_g00870</name>
</gene>